<dbReference type="SUPFAM" id="SSF53448">
    <property type="entry name" value="Nucleotide-diphospho-sugar transferases"/>
    <property type="match status" value="1"/>
</dbReference>
<evidence type="ECO:0000256" key="8">
    <source>
        <dbReference type="ARBA" id="ARBA00023315"/>
    </source>
</evidence>
<accession>A0A5E4LRL6</accession>
<dbReference type="InterPro" id="IPR011004">
    <property type="entry name" value="Trimer_LpxA-like_sf"/>
</dbReference>
<evidence type="ECO:0000313" key="14">
    <source>
        <dbReference type="Proteomes" id="UP000789941"/>
    </source>
</evidence>
<dbReference type="Pfam" id="PF25087">
    <property type="entry name" value="GMPPB_C"/>
    <property type="match status" value="1"/>
</dbReference>
<dbReference type="UniPathway" id="UPA00113">
    <property type="reaction ID" value="UER00532"/>
</dbReference>
<evidence type="ECO:0000256" key="5">
    <source>
        <dbReference type="ARBA" id="ARBA00022679"/>
    </source>
</evidence>
<dbReference type="InterPro" id="IPR029044">
    <property type="entry name" value="Nucleotide-diphossugar_trans"/>
</dbReference>
<comment type="pathway">
    <text evidence="1">Nucleotide-sugar biosynthesis; UDP-N-acetyl-alpha-D-glucosamine biosynthesis; N-acetyl-alpha-D-glucosamine 1-phosphate from alpha-D-glucosamine 6-phosphate (route II): step 2/2.</text>
</comment>
<feature type="domain" description="Mannose-1-phosphate guanyltransferase C-terminal" evidence="12">
    <location>
        <begin position="256"/>
        <end position="336"/>
    </location>
</feature>
<comment type="similarity">
    <text evidence="3">In the C-terminal section; belongs to the transferase hexapeptide repeat family.</text>
</comment>
<keyword evidence="5" id="KW-0808">Transferase</keyword>
<dbReference type="Gene3D" id="2.160.10.10">
    <property type="entry name" value="Hexapeptide repeat proteins"/>
    <property type="match status" value="1"/>
</dbReference>
<evidence type="ECO:0000256" key="3">
    <source>
        <dbReference type="ARBA" id="ARBA00007707"/>
    </source>
</evidence>
<proteinExistence type="inferred from homology"/>
<evidence type="ECO:0000259" key="12">
    <source>
        <dbReference type="Pfam" id="PF25087"/>
    </source>
</evidence>
<comment type="catalytic activity">
    <reaction evidence="9">
        <text>alpha-D-glucosamine 1-phosphate + acetyl-CoA = N-acetyl-alpha-D-glucosamine 1-phosphate + CoA + H(+)</text>
        <dbReference type="Rhea" id="RHEA:13725"/>
        <dbReference type="ChEBI" id="CHEBI:15378"/>
        <dbReference type="ChEBI" id="CHEBI:57287"/>
        <dbReference type="ChEBI" id="CHEBI:57288"/>
        <dbReference type="ChEBI" id="CHEBI:57776"/>
        <dbReference type="ChEBI" id="CHEBI:58516"/>
        <dbReference type="EC" id="2.3.1.157"/>
    </reaction>
</comment>
<dbReference type="Proteomes" id="UP000789941">
    <property type="component" value="Unassembled WGS sequence"/>
</dbReference>
<name>A0A5E4LRL6_9ARCH</name>
<evidence type="ECO:0000256" key="4">
    <source>
        <dbReference type="ARBA" id="ARBA00007947"/>
    </source>
</evidence>
<dbReference type="Pfam" id="PF00483">
    <property type="entry name" value="NTP_transferase"/>
    <property type="match status" value="1"/>
</dbReference>
<dbReference type="InterPro" id="IPR050065">
    <property type="entry name" value="GlmU-like"/>
</dbReference>
<comment type="catalytic activity">
    <reaction evidence="10">
        <text>N-acetyl-alpha-D-glucosamine 1-phosphate + UTP + H(+) = UDP-N-acetyl-alpha-D-glucosamine + diphosphate</text>
        <dbReference type="Rhea" id="RHEA:13509"/>
        <dbReference type="ChEBI" id="CHEBI:15378"/>
        <dbReference type="ChEBI" id="CHEBI:33019"/>
        <dbReference type="ChEBI" id="CHEBI:46398"/>
        <dbReference type="ChEBI" id="CHEBI:57705"/>
        <dbReference type="ChEBI" id="CHEBI:57776"/>
        <dbReference type="EC" id="2.7.7.23"/>
    </reaction>
</comment>
<evidence type="ECO:0000259" key="11">
    <source>
        <dbReference type="Pfam" id="PF00483"/>
    </source>
</evidence>
<dbReference type="SUPFAM" id="SSF51161">
    <property type="entry name" value="Trimeric LpxA-like enzymes"/>
    <property type="match status" value="1"/>
</dbReference>
<dbReference type="Gene3D" id="3.90.550.10">
    <property type="entry name" value="Spore Coat Polysaccharide Biosynthesis Protein SpsA, Chain A"/>
    <property type="match status" value="1"/>
</dbReference>
<comment type="pathway">
    <text evidence="2">Nucleotide-sugar biosynthesis; UDP-N-acetyl-alpha-D-glucosamine biosynthesis; UDP-N-acetyl-alpha-D-glucosamine from N-acetyl-alpha-D-glucosamine 1-phosphate: step 1/1.</text>
</comment>
<keyword evidence="7" id="KW-0511">Multifunctional enzyme</keyword>
<evidence type="ECO:0000256" key="2">
    <source>
        <dbReference type="ARBA" id="ARBA00005208"/>
    </source>
</evidence>
<evidence type="ECO:0000256" key="9">
    <source>
        <dbReference type="ARBA" id="ARBA00048247"/>
    </source>
</evidence>
<dbReference type="InterPro" id="IPR056729">
    <property type="entry name" value="GMPPB_C"/>
</dbReference>
<dbReference type="PANTHER" id="PTHR43584:SF8">
    <property type="entry name" value="N-ACETYLMURAMATE ALPHA-1-PHOSPHATE URIDYLYLTRANSFERASE"/>
    <property type="match status" value="1"/>
</dbReference>
<comment type="caution">
    <text evidence="13">The sequence shown here is derived from an EMBL/GenBank/DDBJ whole genome shotgun (WGS) entry which is preliminary data.</text>
</comment>
<evidence type="ECO:0000256" key="10">
    <source>
        <dbReference type="ARBA" id="ARBA00048493"/>
    </source>
</evidence>
<dbReference type="GO" id="GO:0003977">
    <property type="term" value="F:UDP-N-acetylglucosamine diphosphorylase activity"/>
    <property type="evidence" value="ECO:0007669"/>
    <property type="project" value="UniProtKB-EC"/>
</dbReference>
<dbReference type="PANTHER" id="PTHR43584">
    <property type="entry name" value="NUCLEOTIDYL TRANSFERASE"/>
    <property type="match status" value="1"/>
</dbReference>
<evidence type="ECO:0000313" key="13">
    <source>
        <dbReference type="EMBL" id="VVC04580.1"/>
    </source>
</evidence>
<protein>
    <submittedName>
        <fullName evidence="13">Bifunctional protein GlmU</fullName>
    </submittedName>
</protein>
<evidence type="ECO:0000256" key="6">
    <source>
        <dbReference type="ARBA" id="ARBA00022695"/>
    </source>
</evidence>
<keyword evidence="6" id="KW-0548">Nucleotidyltransferase</keyword>
<feature type="domain" description="Nucleotidyl transferase" evidence="11">
    <location>
        <begin position="2"/>
        <end position="224"/>
    </location>
</feature>
<dbReference type="AlphaFoldDB" id="A0A5E4LRL6"/>
<dbReference type="GO" id="GO:0006048">
    <property type="term" value="P:UDP-N-acetylglucosamine biosynthetic process"/>
    <property type="evidence" value="ECO:0007669"/>
    <property type="project" value="UniProtKB-UniPathway"/>
</dbReference>
<reference evidence="13 14" key="1">
    <citation type="submission" date="2019-08" db="EMBL/GenBank/DDBJ databases">
        <authorList>
            <person name="Vazquez-Campos X."/>
        </authorList>
    </citation>
    <scope>NUCLEOTIDE SEQUENCE [LARGE SCALE GENOMIC DNA]</scope>
    <source>
        <strain evidence="13">LFW-283_2</strain>
    </source>
</reference>
<dbReference type="GO" id="GO:0019134">
    <property type="term" value="F:glucosamine-1-phosphate N-acetyltransferase activity"/>
    <property type="evidence" value="ECO:0007669"/>
    <property type="project" value="UniProtKB-EC"/>
</dbReference>
<gene>
    <name evidence="13" type="primary">glmU</name>
    <name evidence="13" type="ORF">LFW2832_01054</name>
</gene>
<evidence type="ECO:0000256" key="7">
    <source>
        <dbReference type="ARBA" id="ARBA00023268"/>
    </source>
</evidence>
<organism evidence="13 14">
    <name type="scientific">Candidatus Bilamarchaeum dharawalense</name>
    <dbReference type="NCBI Taxonomy" id="2885759"/>
    <lineage>
        <taxon>Archaea</taxon>
        <taxon>Candidatus Micrarchaeota</taxon>
        <taxon>Candidatus Micrarchaeia</taxon>
        <taxon>Candidatus Anstonellales</taxon>
        <taxon>Candidatus Bilamarchaeaceae</taxon>
        <taxon>Candidatus Bilamarchaeum</taxon>
    </lineage>
</organism>
<dbReference type="CDD" id="cd04181">
    <property type="entry name" value="NTP_transferase"/>
    <property type="match status" value="1"/>
</dbReference>
<comment type="similarity">
    <text evidence="4">In the N-terminal section; belongs to the N-acetylglucosamine-1-phosphate uridyltransferase family.</text>
</comment>
<dbReference type="EMBL" id="CABMJJ010000009">
    <property type="protein sequence ID" value="VVC04580.1"/>
    <property type="molecule type" value="Genomic_DNA"/>
</dbReference>
<evidence type="ECO:0000256" key="1">
    <source>
        <dbReference type="ARBA" id="ARBA00005166"/>
    </source>
</evidence>
<dbReference type="InterPro" id="IPR005835">
    <property type="entry name" value="NTP_transferase_dom"/>
</dbReference>
<sequence>MKCVILAAGEGTRLRPLTETRPKPMLYVAGKPILYHLLNEAKKAGIDEAIIVVRYKKEKIIEYLSKNNLGMKIKFIEQGPGNGTGAALLCAQNEITDTFVTLAGDIVTEASVIKKVMDAHKGGITLALKKVLHPHLYGVVELSGDKISLFEEKAKHPKSDLANLSVYCMEPTIFSELKSVGKSERGEYELVNLFIGAKGVVVDGYWKDIAYPWDLFDANEFLLSKMEAKTGHIENSTIEGKVIMEEGAKIINSYIEGCAYIGANTIVGPNAYLRGYNSIGNNCSVGGGTTIKNSILLDHVNAKHLAYIGDSVIGEDVNFGSGTQIANYRFDSDYINVMTERGWTNSGKKKLGVFVGDNTKFGVLSCTMPGKLIGSNCWIGSGVVVRENLEANSHIFVKQEVIVTKEKKE</sequence>
<dbReference type="InterPro" id="IPR023915">
    <property type="entry name" value="Bifunctiontional_GlmU_arc-type"/>
</dbReference>
<dbReference type="NCBIfam" id="TIGR03992">
    <property type="entry name" value="Arch_glmU"/>
    <property type="match status" value="1"/>
</dbReference>
<keyword evidence="8" id="KW-0012">Acyltransferase</keyword>